<accession>A0ACB7NWD4</accession>
<reference evidence="1 2" key="1">
    <citation type="journal article" date="2021" name="Nat. Commun.">
        <title>Genetic determinants of endophytism in the Arabidopsis root mycobiome.</title>
        <authorList>
            <person name="Mesny F."/>
            <person name="Miyauchi S."/>
            <person name="Thiergart T."/>
            <person name="Pickel B."/>
            <person name="Atanasova L."/>
            <person name="Karlsson M."/>
            <person name="Huettel B."/>
            <person name="Barry K.W."/>
            <person name="Haridas S."/>
            <person name="Chen C."/>
            <person name="Bauer D."/>
            <person name="Andreopoulos W."/>
            <person name="Pangilinan J."/>
            <person name="LaButti K."/>
            <person name="Riley R."/>
            <person name="Lipzen A."/>
            <person name="Clum A."/>
            <person name="Drula E."/>
            <person name="Henrissat B."/>
            <person name="Kohler A."/>
            <person name="Grigoriev I.V."/>
            <person name="Martin F.M."/>
            <person name="Hacquard S."/>
        </authorList>
    </citation>
    <scope>NUCLEOTIDE SEQUENCE [LARGE SCALE GENOMIC DNA]</scope>
    <source>
        <strain evidence="1 2">MPI-SDFR-AT-0079</strain>
    </source>
</reference>
<gene>
    <name evidence="1" type="ORF">F5144DRAFT_605274</name>
</gene>
<keyword evidence="2" id="KW-1185">Reference proteome</keyword>
<name>A0ACB7NWD4_9PEZI</name>
<dbReference type="Proteomes" id="UP000724584">
    <property type="component" value="Unassembled WGS sequence"/>
</dbReference>
<proteinExistence type="predicted"/>
<evidence type="ECO:0000313" key="1">
    <source>
        <dbReference type="EMBL" id="KAH6622726.1"/>
    </source>
</evidence>
<dbReference type="EMBL" id="JAGIZQ010000006">
    <property type="protein sequence ID" value="KAH6622726.1"/>
    <property type="molecule type" value="Genomic_DNA"/>
</dbReference>
<evidence type="ECO:0000313" key="2">
    <source>
        <dbReference type="Proteomes" id="UP000724584"/>
    </source>
</evidence>
<organism evidence="1 2">
    <name type="scientific">Chaetomium tenue</name>
    <dbReference type="NCBI Taxonomy" id="1854479"/>
    <lineage>
        <taxon>Eukaryota</taxon>
        <taxon>Fungi</taxon>
        <taxon>Dikarya</taxon>
        <taxon>Ascomycota</taxon>
        <taxon>Pezizomycotina</taxon>
        <taxon>Sordariomycetes</taxon>
        <taxon>Sordariomycetidae</taxon>
        <taxon>Sordariales</taxon>
        <taxon>Chaetomiaceae</taxon>
        <taxon>Chaetomium</taxon>
    </lineage>
</organism>
<sequence length="102" mass="11035">MSNPHPKTPILRKQDLLVLSIQVKAGSPASTITHPSRSTIVTTSSANLDRFLQQAEHDDGTLHGRTSNHTYRPLPDTHIPSYEARAAAAIAACDAVLGRHFS</sequence>
<comment type="caution">
    <text evidence="1">The sequence shown here is derived from an EMBL/GenBank/DDBJ whole genome shotgun (WGS) entry which is preliminary data.</text>
</comment>
<protein>
    <submittedName>
        <fullName evidence="1">Uncharacterized protein</fullName>
    </submittedName>
</protein>